<dbReference type="Proteomes" id="UP000241890">
    <property type="component" value="Unassembled WGS sequence"/>
</dbReference>
<sequence>MDQLVYHAVATGNLGQVLELVAEKNSWSWTPHDEKVETQRLGDVVDLGKGHGPNETTLLHVCSAKSHVRTAKVLLDMLAGSTDAATRRRIVNRRECSKIGGYTPLHLACLSKCTTAADMAELLIQYGADPDVKDANCSFTALHLAVRSHAFEVARVLVRAGADLLARDKFGNNPAFWLKELYPDATTPIRYVFMSTRGALMSNLHRYKP</sequence>
<accession>A0A2R5GUT9</accession>
<dbReference type="OrthoDB" id="539213at2759"/>
<keyword evidence="1" id="KW-0677">Repeat</keyword>
<feature type="repeat" description="ANK" evidence="3">
    <location>
        <begin position="137"/>
        <end position="169"/>
    </location>
</feature>
<dbReference type="SUPFAM" id="SSF48403">
    <property type="entry name" value="Ankyrin repeat"/>
    <property type="match status" value="1"/>
</dbReference>
<dbReference type="InterPro" id="IPR002110">
    <property type="entry name" value="Ankyrin_rpt"/>
</dbReference>
<gene>
    <name evidence="4" type="ORF">FCC1311_105482</name>
</gene>
<organism evidence="4 5">
    <name type="scientific">Hondaea fermentalgiana</name>
    <dbReference type="NCBI Taxonomy" id="2315210"/>
    <lineage>
        <taxon>Eukaryota</taxon>
        <taxon>Sar</taxon>
        <taxon>Stramenopiles</taxon>
        <taxon>Bigyra</taxon>
        <taxon>Labyrinthulomycetes</taxon>
        <taxon>Thraustochytrida</taxon>
        <taxon>Thraustochytriidae</taxon>
        <taxon>Hondaea</taxon>
    </lineage>
</organism>
<dbReference type="EMBL" id="BEYU01000187">
    <property type="protein sequence ID" value="GBG34325.1"/>
    <property type="molecule type" value="Genomic_DNA"/>
</dbReference>
<dbReference type="Pfam" id="PF12796">
    <property type="entry name" value="Ank_2"/>
    <property type="match status" value="1"/>
</dbReference>
<evidence type="ECO:0000256" key="3">
    <source>
        <dbReference type="PROSITE-ProRule" id="PRU00023"/>
    </source>
</evidence>
<evidence type="ECO:0000313" key="5">
    <source>
        <dbReference type="Proteomes" id="UP000241890"/>
    </source>
</evidence>
<dbReference type="AlphaFoldDB" id="A0A2R5GUT9"/>
<dbReference type="InterPro" id="IPR036770">
    <property type="entry name" value="Ankyrin_rpt-contain_sf"/>
</dbReference>
<keyword evidence="2 3" id="KW-0040">ANK repeat</keyword>
<dbReference type="InterPro" id="IPR051637">
    <property type="entry name" value="Ank_repeat_dom-contain_49"/>
</dbReference>
<comment type="caution">
    <text evidence="4">The sequence shown here is derived from an EMBL/GenBank/DDBJ whole genome shotgun (WGS) entry which is preliminary data.</text>
</comment>
<dbReference type="PANTHER" id="PTHR24180:SF45">
    <property type="entry name" value="POLY [ADP-RIBOSE] POLYMERASE TANKYRASE"/>
    <property type="match status" value="1"/>
</dbReference>
<evidence type="ECO:0000313" key="4">
    <source>
        <dbReference type="EMBL" id="GBG34325.1"/>
    </source>
</evidence>
<dbReference type="Gene3D" id="1.25.40.20">
    <property type="entry name" value="Ankyrin repeat-containing domain"/>
    <property type="match status" value="1"/>
</dbReference>
<protein>
    <submittedName>
        <fullName evidence="4">Ankyrin repeat domain-containing protein 1</fullName>
    </submittedName>
</protein>
<proteinExistence type="predicted"/>
<evidence type="ECO:0000256" key="2">
    <source>
        <dbReference type="ARBA" id="ARBA00023043"/>
    </source>
</evidence>
<dbReference type="PROSITE" id="PS50088">
    <property type="entry name" value="ANK_REPEAT"/>
    <property type="match status" value="2"/>
</dbReference>
<feature type="repeat" description="ANK" evidence="3">
    <location>
        <begin position="100"/>
        <end position="135"/>
    </location>
</feature>
<reference evidence="4 5" key="1">
    <citation type="submission" date="2017-12" db="EMBL/GenBank/DDBJ databases">
        <title>Sequencing, de novo assembly and annotation of complete genome of a new Thraustochytrid species, strain FCC1311.</title>
        <authorList>
            <person name="Sedici K."/>
            <person name="Godart F."/>
            <person name="Aiese Cigliano R."/>
            <person name="Sanseverino W."/>
            <person name="Barakat M."/>
            <person name="Ortet P."/>
            <person name="Marechal E."/>
            <person name="Cagnac O."/>
            <person name="Amato A."/>
        </authorList>
    </citation>
    <scope>NUCLEOTIDE SEQUENCE [LARGE SCALE GENOMIC DNA]</scope>
</reference>
<name>A0A2R5GUT9_9STRA</name>
<dbReference type="PANTHER" id="PTHR24180">
    <property type="entry name" value="CYCLIN-DEPENDENT KINASE INHIBITOR 2C-RELATED"/>
    <property type="match status" value="1"/>
</dbReference>
<dbReference type="PROSITE" id="PS50297">
    <property type="entry name" value="ANK_REP_REGION"/>
    <property type="match status" value="2"/>
</dbReference>
<evidence type="ECO:0000256" key="1">
    <source>
        <dbReference type="ARBA" id="ARBA00022737"/>
    </source>
</evidence>
<dbReference type="InParanoid" id="A0A2R5GUT9"/>
<dbReference type="SMART" id="SM00248">
    <property type="entry name" value="ANK"/>
    <property type="match status" value="3"/>
</dbReference>
<keyword evidence="5" id="KW-1185">Reference proteome</keyword>